<organism evidence="1 2">
    <name type="scientific">Pseudoxanthomonas indica</name>
    <dbReference type="NCBI Taxonomy" id="428993"/>
    <lineage>
        <taxon>Bacteria</taxon>
        <taxon>Pseudomonadati</taxon>
        <taxon>Pseudomonadota</taxon>
        <taxon>Gammaproteobacteria</taxon>
        <taxon>Lysobacterales</taxon>
        <taxon>Lysobacteraceae</taxon>
        <taxon>Pseudoxanthomonas</taxon>
    </lineage>
</organism>
<dbReference type="Proteomes" id="UP000190341">
    <property type="component" value="Unassembled WGS sequence"/>
</dbReference>
<dbReference type="STRING" id="428993.SAMN06296058_2913"/>
<proteinExistence type="predicted"/>
<dbReference type="RefSeq" id="WP_079725215.1">
    <property type="nucleotide sequence ID" value="NZ_BMCL01000001.1"/>
</dbReference>
<dbReference type="OrthoDB" id="7030114at2"/>
<dbReference type="Pfam" id="PF12244">
    <property type="entry name" value="DUF3606"/>
    <property type="match status" value="1"/>
</dbReference>
<keyword evidence="2" id="KW-1185">Reference proteome</keyword>
<dbReference type="AlphaFoldDB" id="A0A1T5LQD3"/>
<accession>A0A1T5LQD3</accession>
<dbReference type="EMBL" id="FUZV01000002">
    <property type="protein sequence ID" value="SKC78193.1"/>
    <property type="molecule type" value="Genomic_DNA"/>
</dbReference>
<protein>
    <recommendedName>
        <fullName evidence="3">DUF3606 domain-containing protein</fullName>
    </recommendedName>
</protein>
<name>A0A1T5LQD3_9GAMM</name>
<evidence type="ECO:0000313" key="2">
    <source>
        <dbReference type="Proteomes" id="UP000190341"/>
    </source>
</evidence>
<gene>
    <name evidence="1" type="ORF">SAMN06296058_2913</name>
</gene>
<evidence type="ECO:0000313" key="1">
    <source>
        <dbReference type="EMBL" id="SKC78193.1"/>
    </source>
</evidence>
<dbReference type="InterPro" id="IPR022037">
    <property type="entry name" value="DUF3606"/>
</dbReference>
<sequence length="68" mass="7583">MSVDSLVSPLDAPRRVDLSDPQDVQHWVTTFCISERQLRTAIEQVGDSADTVERWLKVSTGSSQHVAM</sequence>
<evidence type="ECO:0008006" key="3">
    <source>
        <dbReference type="Google" id="ProtNLM"/>
    </source>
</evidence>
<reference evidence="1 2" key="1">
    <citation type="submission" date="2017-02" db="EMBL/GenBank/DDBJ databases">
        <authorList>
            <person name="Peterson S.W."/>
        </authorList>
    </citation>
    <scope>NUCLEOTIDE SEQUENCE [LARGE SCALE GENOMIC DNA]</scope>
    <source>
        <strain evidence="1 2">P15</strain>
    </source>
</reference>